<name>A0A645FRT3_9ZZZZ</name>
<comment type="caution">
    <text evidence="1">The sequence shown here is derived from an EMBL/GenBank/DDBJ whole genome shotgun (WGS) entry which is preliminary data.</text>
</comment>
<accession>A0A645FRT3</accession>
<reference evidence="1" key="1">
    <citation type="submission" date="2019-08" db="EMBL/GenBank/DDBJ databases">
        <authorList>
            <person name="Kucharzyk K."/>
            <person name="Murdoch R.W."/>
            <person name="Higgins S."/>
            <person name="Loffler F."/>
        </authorList>
    </citation>
    <scope>NUCLEOTIDE SEQUENCE</scope>
</reference>
<sequence length="178" mass="19719">MEDKRVRHAVAGGGGRNVGVFHDLYLADRAVDGGNHTRVLHVGKQLRIERGLLGTVCKGGIIARGCRRVFQREELVVCVDKRVLFYVDACDLAAGGEHGNGRVDLQRAFAKECFAIINPGLCQIWRAVVRQRHEIAGCGLFRKHAGCFSAVPADRDLRIKRKLRVGLERNLHLFVAGE</sequence>
<evidence type="ECO:0000313" key="1">
    <source>
        <dbReference type="EMBL" id="MPN17155.1"/>
    </source>
</evidence>
<dbReference type="AlphaFoldDB" id="A0A645FRT3"/>
<organism evidence="1">
    <name type="scientific">bioreactor metagenome</name>
    <dbReference type="NCBI Taxonomy" id="1076179"/>
    <lineage>
        <taxon>unclassified sequences</taxon>
        <taxon>metagenomes</taxon>
        <taxon>ecological metagenomes</taxon>
    </lineage>
</organism>
<dbReference type="EMBL" id="VSSQ01064200">
    <property type="protein sequence ID" value="MPN17155.1"/>
    <property type="molecule type" value="Genomic_DNA"/>
</dbReference>
<protein>
    <submittedName>
        <fullName evidence="1">Uncharacterized protein</fullName>
    </submittedName>
</protein>
<proteinExistence type="predicted"/>
<gene>
    <name evidence="1" type="ORF">SDC9_164505</name>
</gene>